<organism evidence="1 2">
    <name type="scientific">Bacillus infantis</name>
    <dbReference type="NCBI Taxonomy" id="324767"/>
    <lineage>
        <taxon>Bacteria</taxon>
        <taxon>Bacillati</taxon>
        <taxon>Bacillota</taxon>
        <taxon>Bacilli</taxon>
        <taxon>Bacillales</taxon>
        <taxon>Bacillaceae</taxon>
        <taxon>Bacillus</taxon>
    </lineage>
</organism>
<dbReference type="Pfam" id="PF14595">
    <property type="entry name" value="Thioredoxin_9"/>
    <property type="match status" value="1"/>
</dbReference>
<dbReference type="RefSeq" id="WP_129613838.1">
    <property type="nucleotide sequence ID" value="NZ_JAHXNN010000013.1"/>
</dbReference>
<dbReference type="EMBL" id="VTES01000005">
    <property type="protein sequence ID" value="TYS62349.1"/>
    <property type="molecule type" value="Genomic_DNA"/>
</dbReference>
<dbReference type="Proteomes" id="UP000323732">
    <property type="component" value="Unassembled WGS sequence"/>
</dbReference>
<dbReference type="AlphaFoldDB" id="A0A5D4SGL3"/>
<dbReference type="InterPro" id="IPR036249">
    <property type="entry name" value="Thioredoxin-like_sf"/>
</dbReference>
<sequence>MELKDWFAKGLTFSEYVEGMSVNKQEMESIENKFSLTEEEKAKLGNVKGKGLKVIVLTEDWCGDAMLNIPILMHIARETDMETRFILRDENLELMDQYLTNGTARSIPIFIFIDGDGQEKAVWGPRAETVQAFVDNERAQLPSADSEDFKEKQGIMFKKMKAAYQEDEQVWHDVAASIIAKLQ</sequence>
<dbReference type="SUPFAM" id="SSF52833">
    <property type="entry name" value="Thioredoxin-like"/>
    <property type="match status" value="1"/>
</dbReference>
<dbReference type="Gene3D" id="3.40.30.10">
    <property type="entry name" value="Glutaredoxin"/>
    <property type="match status" value="1"/>
</dbReference>
<gene>
    <name evidence="1" type="ORF">FZD47_20010</name>
</gene>
<comment type="caution">
    <text evidence="1">The sequence shown here is derived from an EMBL/GenBank/DDBJ whole genome shotgun (WGS) entry which is preliminary data.</text>
</comment>
<accession>A0A5D4SGL3</accession>
<reference evidence="1 2" key="1">
    <citation type="submission" date="2019-08" db="EMBL/GenBank/DDBJ databases">
        <title>Bacillus genomes from the desert of Cuatro Cienegas, Coahuila.</title>
        <authorList>
            <person name="Olmedo-Alvarez G."/>
        </authorList>
    </citation>
    <scope>NUCLEOTIDE SEQUENCE [LARGE SCALE GENOMIC DNA]</scope>
    <source>
        <strain evidence="1 2">CH37_1T</strain>
    </source>
</reference>
<proteinExistence type="predicted"/>
<name>A0A5D4SGL3_9BACI</name>
<protein>
    <submittedName>
        <fullName evidence="1">Thioredoxin family protein</fullName>
    </submittedName>
</protein>
<evidence type="ECO:0000313" key="2">
    <source>
        <dbReference type="Proteomes" id="UP000323732"/>
    </source>
</evidence>
<evidence type="ECO:0000313" key="1">
    <source>
        <dbReference type="EMBL" id="TYS62349.1"/>
    </source>
</evidence>